<evidence type="ECO:0000313" key="3">
    <source>
        <dbReference type="WBParaSite" id="mrna-Wban_06392"/>
    </source>
</evidence>
<keyword evidence="1" id="KW-0732">Signal</keyword>
<protein>
    <recommendedName>
        <fullName evidence="4">Secreted protein</fullName>
    </recommendedName>
</protein>
<feature type="chain" id="PRO_5042035616" description="Secreted protein" evidence="1">
    <location>
        <begin position="21"/>
        <end position="80"/>
    </location>
</feature>
<sequence length="80" mass="9153">MLHVLPSCVALRCVVLCCVALQKERNIIYPLFHLQYIRIYKCYVLAMRIDSEAYASSVSEGRNSCALVTTILLAEKRDSW</sequence>
<dbReference type="Proteomes" id="UP000093561">
    <property type="component" value="Unassembled WGS sequence"/>
</dbReference>
<evidence type="ECO:0000313" key="2">
    <source>
        <dbReference type="Proteomes" id="UP000093561"/>
    </source>
</evidence>
<name>A0AAF5PW08_WUCBA</name>
<reference evidence="2" key="1">
    <citation type="submission" date="2015-03" db="EMBL/GenBank/DDBJ databases">
        <title>Wuchereria bancrofti Genome Sequencing Papua New Guinea Strain.</title>
        <authorList>
            <person name="Small S.T."/>
            <person name="Serre D."/>
            <person name="Zimmerman P.A."/>
        </authorList>
    </citation>
    <scope>NUCLEOTIDE SEQUENCE [LARGE SCALE GENOMIC DNA]</scope>
    <source>
        <strain evidence="2">pt0022</strain>
    </source>
</reference>
<dbReference type="AlphaFoldDB" id="A0AAF5PW08"/>
<evidence type="ECO:0000256" key="1">
    <source>
        <dbReference type="SAM" id="SignalP"/>
    </source>
</evidence>
<feature type="signal peptide" evidence="1">
    <location>
        <begin position="1"/>
        <end position="20"/>
    </location>
</feature>
<reference evidence="3" key="3">
    <citation type="submission" date="2024-02" db="UniProtKB">
        <authorList>
            <consortium name="WormBaseParasite"/>
        </authorList>
    </citation>
    <scope>IDENTIFICATION</scope>
    <source>
        <strain evidence="3">pt0022</strain>
    </source>
</reference>
<accession>A0AAF5PW08</accession>
<organism evidence="2 3">
    <name type="scientific">Wuchereria bancrofti</name>
    <dbReference type="NCBI Taxonomy" id="6293"/>
    <lineage>
        <taxon>Eukaryota</taxon>
        <taxon>Metazoa</taxon>
        <taxon>Ecdysozoa</taxon>
        <taxon>Nematoda</taxon>
        <taxon>Chromadorea</taxon>
        <taxon>Rhabditida</taxon>
        <taxon>Spirurina</taxon>
        <taxon>Spiruromorpha</taxon>
        <taxon>Filarioidea</taxon>
        <taxon>Onchocercidae</taxon>
        <taxon>Wuchereria</taxon>
    </lineage>
</organism>
<dbReference type="WBParaSite" id="mrna-Wban_06392">
    <property type="protein sequence ID" value="mrna-Wban_06392"/>
    <property type="gene ID" value="Wban_06392"/>
</dbReference>
<proteinExistence type="predicted"/>
<evidence type="ECO:0008006" key="4">
    <source>
        <dbReference type="Google" id="ProtNLM"/>
    </source>
</evidence>
<reference evidence="2" key="2">
    <citation type="journal article" date="2016" name="Mol. Ecol.">
        <title>Population genomics of the filarial nematode parasite Wuchereria bancrofti from mosquitoes.</title>
        <authorList>
            <person name="Small S.T."/>
            <person name="Reimer L.J."/>
            <person name="Tisch D.J."/>
            <person name="King C.L."/>
            <person name="Christensen B.M."/>
            <person name="Siba P.M."/>
            <person name="Kazura J.W."/>
            <person name="Serre D."/>
            <person name="Zimmerman P.A."/>
        </authorList>
    </citation>
    <scope>NUCLEOTIDE SEQUENCE</scope>
    <source>
        <strain evidence="2">pt0022</strain>
    </source>
</reference>